<reference evidence="10" key="1">
    <citation type="submission" date="2016-10" db="EMBL/GenBank/DDBJ databases">
        <authorList>
            <person name="Varghese N."/>
            <person name="Submissions S."/>
        </authorList>
    </citation>
    <scope>NUCLEOTIDE SEQUENCE [LARGE SCALE GENOMIC DNA]</scope>
    <source>
        <strain evidence="10">CGMCC 1.8981</strain>
    </source>
</reference>
<gene>
    <name evidence="9" type="ORF">SAMN04487967_0970</name>
</gene>
<dbReference type="AlphaFoldDB" id="A0A1H6FPG8"/>
<feature type="domain" description="ABC transmembrane type-1" evidence="8">
    <location>
        <begin position="101"/>
        <end position="308"/>
    </location>
</feature>
<keyword evidence="2 7" id="KW-0813">Transport</keyword>
<keyword evidence="6 7" id="KW-0472">Membrane</keyword>
<dbReference type="InterPro" id="IPR000515">
    <property type="entry name" value="MetI-like"/>
</dbReference>
<protein>
    <submittedName>
        <fullName evidence="9">Peptide/nickel transport system permease protein</fullName>
    </submittedName>
</protein>
<feature type="transmembrane region" description="Helical" evidence="7">
    <location>
        <begin position="289"/>
        <end position="307"/>
    </location>
</feature>
<dbReference type="Proteomes" id="UP000199112">
    <property type="component" value="Unassembled WGS sequence"/>
</dbReference>
<dbReference type="OrthoDB" id="44105at2157"/>
<keyword evidence="3" id="KW-1003">Cell membrane</keyword>
<sequence>MKAYIAKRLAWTVFATWVTLTITFLLIDFSPISAAGAEFVDQQVQSGMDADEARELYEDQLGHGDTVWERYTNFMIGLVTFDWGLSTTYNQPVTDVIMGSWIYSFQFVLPATIISVVLGFAIGLYSATHQYTKEDYAATLFAFTGVSLPNFWFAIMLILVGGVYLDWFPIYYTTNVPGILSWENAHQLILPVIVLSTSAIASEMRYARAESLEYVHAEFVKTARAKGLSENEVTVRHIFRPAMVPLITILVGDILGLLFAGAYVIEYIFQIPGLGLISYNAIIQQDTPLVLATVLIPVFIAIIGNLVQDICYTMLDPRIEFGDR</sequence>
<dbReference type="PANTHER" id="PTHR43163">
    <property type="entry name" value="DIPEPTIDE TRANSPORT SYSTEM PERMEASE PROTEIN DPPB-RELATED"/>
    <property type="match status" value="1"/>
</dbReference>
<evidence type="ECO:0000313" key="10">
    <source>
        <dbReference type="Proteomes" id="UP000199112"/>
    </source>
</evidence>
<dbReference type="PROSITE" id="PS50928">
    <property type="entry name" value="ABC_TM1"/>
    <property type="match status" value="1"/>
</dbReference>
<dbReference type="GO" id="GO:0005886">
    <property type="term" value="C:plasma membrane"/>
    <property type="evidence" value="ECO:0007669"/>
    <property type="project" value="UniProtKB-SubCell"/>
</dbReference>
<feature type="transmembrane region" description="Helical" evidence="7">
    <location>
        <begin position="246"/>
        <end position="269"/>
    </location>
</feature>
<feature type="transmembrane region" description="Helical" evidence="7">
    <location>
        <begin position="101"/>
        <end position="125"/>
    </location>
</feature>
<feature type="transmembrane region" description="Helical" evidence="7">
    <location>
        <begin position="185"/>
        <end position="202"/>
    </location>
</feature>
<dbReference type="RefSeq" id="WP_090505649.1">
    <property type="nucleotide sequence ID" value="NZ_FNWL01000001.1"/>
</dbReference>
<feature type="transmembrane region" description="Helical" evidence="7">
    <location>
        <begin position="137"/>
        <end position="165"/>
    </location>
</feature>
<evidence type="ECO:0000256" key="2">
    <source>
        <dbReference type="ARBA" id="ARBA00022448"/>
    </source>
</evidence>
<evidence type="ECO:0000256" key="5">
    <source>
        <dbReference type="ARBA" id="ARBA00022989"/>
    </source>
</evidence>
<comment type="subcellular location">
    <subcellularLocation>
        <location evidence="1 7">Cell membrane</location>
        <topology evidence="1 7">Multi-pass membrane protein</topology>
    </subcellularLocation>
</comment>
<evidence type="ECO:0000256" key="4">
    <source>
        <dbReference type="ARBA" id="ARBA00022692"/>
    </source>
</evidence>
<comment type="similarity">
    <text evidence="7">Belongs to the binding-protein-dependent transport system permease family.</text>
</comment>
<organism evidence="9 10">
    <name type="scientific">Natronorubrum sediminis</name>
    <dbReference type="NCBI Taxonomy" id="640943"/>
    <lineage>
        <taxon>Archaea</taxon>
        <taxon>Methanobacteriati</taxon>
        <taxon>Methanobacteriota</taxon>
        <taxon>Stenosarchaea group</taxon>
        <taxon>Halobacteria</taxon>
        <taxon>Halobacteriales</taxon>
        <taxon>Natrialbaceae</taxon>
        <taxon>Natronorubrum</taxon>
    </lineage>
</organism>
<proteinExistence type="inferred from homology"/>
<dbReference type="PANTHER" id="PTHR43163:SF6">
    <property type="entry name" value="DIPEPTIDE TRANSPORT SYSTEM PERMEASE PROTEIN DPPB-RELATED"/>
    <property type="match status" value="1"/>
</dbReference>
<dbReference type="CDD" id="cd06261">
    <property type="entry name" value="TM_PBP2"/>
    <property type="match status" value="1"/>
</dbReference>
<dbReference type="InterPro" id="IPR035906">
    <property type="entry name" value="MetI-like_sf"/>
</dbReference>
<dbReference type="Pfam" id="PF00528">
    <property type="entry name" value="BPD_transp_1"/>
    <property type="match status" value="1"/>
</dbReference>
<keyword evidence="10" id="KW-1185">Reference proteome</keyword>
<evidence type="ECO:0000256" key="3">
    <source>
        <dbReference type="ARBA" id="ARBA00022475"/>
    </source>
</evidence>
<name>A0A1H6FPG8_9EURY</name>
<dbReference type="EMBL" id="FNWL01000001">
    <property type="protein sequence ID" value="SEH12797.1"/>
    <property type="molecule type" value="Genomic_DNA"/>
</dbReference>
<evidence type="ECO:0000259" key="8">
    <source>
        <dbReference type="PROSITE" id="PS50928"/>
    </source>
</evidence>
<keyword evidence="4 7" id="KW-0812">Transmembrane</keyword>
<evidence type="ECO:0000256" key="1">
    <source>
        <dbReference type="ARBA" id="ARBA00004651"/>
    </source>
</evidence>
<dbReference type="Gene3D" id="1.10.3720.10">
    <property type="entry name" value="MetI-like"/>
    <property type="match status" value="1"/>
</dbReference>
<keyword evidence="5 7" id="KW-1133">Transmembrane helix</keyword>
<evidence type="ECO:0000256" key="7">
    <source>
        <dbReference type="RuleBase" id="RU363032"/>
    </source>
</evidence>
<evidence type="ECO:0000313" key="9">
    <source>
        <dbReference type="EMBL" id="SEH12797.1"/>
    </source>
</evidence>
<dbReference type="SUPFAM" id="SSF161098">
    <property type="entry name" value="MetI-like"/>
    <property type="match status" value="1"/>
</dbReference>
<evidence type="ECO:0000256" key="6">
    <source>
        <dbReference type="ARBA" id="ARBA00023136"/>
    </source>
</evidence>
<dbReference type="GO" id="GO:0055085">
    <property type="term" value="P:transmembrane transport"/>
    <property type="evidence" value="ECO:0007669"/>
    <property type="project" value="InterPro"/>
</dbReference>
<accession>A0A1H6FPG8</accession>